<evidence type="ECO:0000259" key="1">
    <source>
        <dbReference type="Pfam" id="PF07883"/>
    </source>
</evidence>
<dbReference type="InterPro" id="IPR013096">
    <property type="entry name" value="Cupin_2"/>
</dbReference>
<dbReference type="InterPro" id="IPR014710">
    <property type="entry name" value="RmlC-like_jellyroll"/>
</dbReference>
<dbReference type="PANTHER" id="PTHR36440">
    <property type="entry name" value="PUTATIVE (AFU_ORTHOLOGUE AFUA_8G07350)-RELATED"/>
    <property type="match status" value="1"/>
</dbReference>
<dbReference type="Pfam" id="PF07883">
    <property type="entry name" value="Cupin_2"/>
    <property type="match status" value="1"/>
</dbReference>
<proteinExistence type="predicted"/>
<dbReference type="Proteomes" id="UP000192739">
    <property type="component" value="Unassembled WGS sequence"/>
</dbReference>
<organism evidence="2 3">
    <name type="scientific">Mycobacterium intermedium</name>
    <dbReference type="NCBI Taxonomy" id="28445"/>
    <lineage>
        <taxon>Bacteria</taxon>
        <taxon>Bacillati</taxon>
        <taxon>Actinomycetota</taxon>
        <taxon>Actinomycetes</taxon>
        <taxon>Mycobacteriales</taxon>
        <taxon>Mycobacteriaceae</taxon>
        <taxon>Mycobacterium</taxon>
        <taxon>Mycobacterium simiae complex</taxon>
    </lineage>
</organism>
<sequence>MVTIKDLNAGALLSHVTTAPPGQSLDVFGATVEFLSHTDEFCVMRGVVPPGAVVPLHRHADAEDFLILSGQQQVLVSVGNQLAWRDASAGDYVRIPGNVMHAHRNVTDEPAVDLIITTSRLGRFFAEIGRPVTKELQPPTAAELAKFVEASARYGYVLATPQENAAYGINMPVFSG</sequence>
<protein>
    <recommendedName>
        <fullName evidence="1">Cupin type-2 domain-containing protein</fullName>
    </recommendedName>
</protein>
<dbReference type="EMBL" id="MVHT01000002">
    <property type="protein sequence ID" value="ORB10519.1"/>
    <property type="molecule type" value="Genomic_DNA"/>
</dbReference>
<reference evidence="2 3" key="1">
    <citation type="submission" date="2017-02" db="EMBL/GenBank/DDBJ databases">
        <title>The new phylogeny of genus Mycobacterium.</title>
        <authorList>
            <person name="Tortoli E."/>
            <person name="Trovato A."/>
            <person name="Cirillo D.M."/>
        </authorList>
    </citation>
    <scope>NUCLEOTIDE SEQUENCE [LARGE SCALE GENOMIC DNA]</scope>
    <source>
        <strain evidence="2 3">DSM 44049</strain>
    </source>
</reference>
<feature type="domain" description="Cupin type-2" evidence="1">
    <location>
        <begin position="47"/>
        <end position="112"/>
    </location>
</feature>
<evidence type="ECO:0000313" key="3">
    <source>
        <dbReference type="Proteomes" id="UP000192739"/>
    </source>
</evidence>
<dbReference type="OrthoDB" id="9798709at2"/>
<accession>A0A1E3SG07</accession>
<dbReference type="InterPro" id="IPR011051">
    <property type="entry name" value="RmlC_Cupin_sf"/>
</dbReference>
<dbReference type="AlphaFoldDB" id="A0A1E3SG07"/>
<dbReference type="Gene3D" id="2.60.120.10">
    <property type="entry name" value="Jelly Rolls"/>
    <property type="match status" value="1"/>
</dbReference>
<dbReference type="SUPFAM" id="SSF51182">
    <property type="entry name" value="RmlC-like cupins"/>
    <property type="match status" value="1"/>
</dbReference>
<dbReference type="PANTHER" id="PTHR36440:SF1">
    <property type="entry name" value="PUTATIVE (AFU_ORTHOLOGUE AFUA_8G07350)-RELATED"/>
    <property type="match status" value="1"/>
</dbReference>
<name>A0A1E3SG07_MYCIE</name>
<dbReference type="InterPro" id="IPR053146">
    <property type="entry name" value="QDO-like"/>
</dbReference>
<dbReference type="STRING" id="28445.BHQ20_10490"/>
<gene>
    <name evidence="2" type="ORF">BST27_01325</name>
</gene>
<keyword evidence="3" id="KW-1185">Reference proteome</keyword>
<comment type="caution">
    <text evidence="2">The sequence shown here is derived from an EMBL/GenBank/DDBJ whole genome shotgun (WGS) entry which is preliminary data.</text>
</comment>
<evidence type="ECO:0000313" key="2">
    <source>
        <dbReference type="EMBL" id="ORB10519.1"/>
    </source>
</evidence>